<protein>
    <submittedName>
        <fullName evidence="3">Uncharacterized protein</fullName>
    </submittedName>
</protein>
<feature type="chain" id="PRO_5035809963" evidence="2">
    <location>
        <begin position="18"/>
        <end position="170"/>
    </location>
</feature>
<proteinExistence type="predicted"/>
<evidence type="ECO:0000313" key="3">
    <source>
        <dbReference type="EnsemblMetazoa" id="CJA22457.1"/>
    </source>
</evidence>
<name>A0A8R1E7A0_CAEJA</name>
<sequence>MNSLFATVITVLSTVYCAPVGPDFNNIQYAHDLNLTYANGTLNGLGVIDTYTDVDPQMDSSLKEAINRALPDYFATTDSSSTTPMSTDLSSSTMSSSSSSPRAKRAVSDATSTTPSSSDFSSSSYSPQQADAVVSTTQPYGTDEEFYARTDLVHFQVNIDQLGEGSGMGQ</sequence>
<dbReference type="AlphaFoldDB" id="A0A8R1E7A0"/>
<feature type="compositionally biased region" description="Low complexity" evidence="1">
    <location>
        <begin position="108"/>
        <end position="132"/>
    </location>
</feature>
<feature type="signal peptide" evidence="2">
    <location>
        <begin position="1"/>
        <end position="17"/>
    </location>
</feature>
<feature type="compositionally biased region" description="Low complexity" evidence="1">
    <location>
        <begin position="76"/>
        <end position="101"/>
    </location>
</feature>
<organism evidence="3 4">
    <name type="scientific">Caenorhabditis japonica</name>
    <dbReference type="NCBI Taxonomy" id="281687"/>
    <lineage>
        <taxon>Eukaryota</taxon>
        <taxon>Metazoa</taxon>
        <taxon>Ecdysozoa</taxon>
        <taxon>Nematoda</taxon>
        <taxon>Chromadorea</taxon>
        <taxon>Rhabditida</taxon>
        <taxon>Rhabditina</taxon>
        <taxon>Rhabditomorpha</taxon>
        <taxon>Rhabditoidea</taxon>
        <taxon>Rhabditidae</taxon>
        <taxon>Peloderinae</taxon>
        <taxon>Caenorhabditis</taxon>
    </lineage>
</organism>
<evidence type="ECO:0000313" key="4">
    <source>
        <dbReference type="Proteomes" id="UP000005237"/>
    </source>
</evidence>
<evidence type="ECO:0000256" key="1">
    <source>
        <dbReference type="SAM" id="MobiDB-lite"/>
    </source>
</evidence>
<keyword evidence="2" id="KW-0732">Signal</keyword>
<accession>A0A8R1E7A0</accession>
<dbReference type="Proteomes" id="UP000005237">
    <property type="component" value="Unassembled WGS sequence"/>
</dbReference>
<dbReference type="EnsemblMetazoa" id="CJA22457.1">
    <property type="protein sequence ID" value="CJA22457.1"/>
    <property type="gene ID" value="WBGene00178029"/>
</dbReference>
<feature type="region of interest" description="Disordered" evidence="1">
    <location>
        <begin position="73"/>
        <end position="138"/>
    </location>
</feature>
<reference evidence="3" key="2">
    <citation type="submission" date="2022-06" db="UniProtKB">
        <authorList>
            <consortium name="EnsemblMetazoa"/>
        </authorList>
    </citation>
    <scope>IDENTIFICATION</scope>
    <source>
        <strain evidence="3">DF5081</strain>
    </source>
</reference>
<evidence type="ECO:0000256" key="2">
    <source>
        <dbReference type="SAM" id="SignalP"/>
    </source>
</evidence>
<keyword evidence="4" id="KW-1185">Reference proteome</keyword>
<reference evidence="4" key="1">
    <citation type="submission" date="2010-08" db="EMBL/GenBank/DDBJ databases">
        <authorList>
            <consortium name="Caenorhabditis japonica Sequencing Consortium"/>
            <person name="Wilson R.K."/>
        </authorList>
    </citation>
    <scope>NUCLEOTIDE SEQUENCE [LARGE SCALE GENOMIC DNA]</scope>
    <source>
        <strain evidence="4">DF5081</strain>
    </source>
</reference>